<feature type="transmembrane region" description="Helical" evidence="3">
    <location>
        <begin position="297"/>
        <end position="317"/>
    </location>
</feature>
<gene>
    <name evidence="4" type="ORF">GNP94_16730</name>
</gene>
<sequence>MGILTSMLRKVLFNPLNETNKDQDHNHNEDKPEQNASADLQHILDQFKRSADLIHHRYPREGLDVIYFSHMINEDKLQRDLLPPLLAAPAADIILNEQSQFQQVQNAKDCVTGILSGNAAIFYNNVAYLADVTLPASRSVEESESESIINGPHEAFNENALTNLSLIRKRVRSSHLKVIHLSVGEISKTDCYVLYMEDIANEDYLSELIRRIKNVEIDAIHDTNMLLQCIDDNPYSMFPQYMTTERPDTIASKLVSGKIVCLVDGSPSLLSAPSSFFEFFASADDYYQRWAIGTATLFLRFMALVITVTFTALYVSITSFHYEMIPENLILTLTTSRSRVPFPPIIEALLMETTIELLREAGARLPTKIGQTIGIVGGIVIGQAAVQAGLTSNVLIISVASSAIASFVIPSYIMSAAFRLFRFGLIFLAGLWGNLGLVIGIAYMVIHLSGLTSLGSSYLTPVAPFQPYDWRDVFFRFPFRLLNRRPTQNRAQNKTRQKMKR</sequence>
<feature type="transmembrane region" description="Helical" evidence="3">
    <location>
        <begin position="425"/>
        <end position="446"/>
    </location>
</feature>
<keyword evidence="3" id="KW-0812">Transmembrane</keyword>
<dbReference type="PANTHER" id="PTHR22550:SF5">
    <property type="entry name" value="LEUCINE ZIPPER PROTEIN 4"/>
    <property type="match status" value="1"/>
</dbReference>
<dbReference type="PANTHER" id="PTHR22550">
    <property type="entry name" value="SPORE GERMINATION PROTEIN"/>
    <property type="match status" value="1"/>
</dbReference>
<organism evidence="4 5">
    <name type="scientific">Paenibacillus campinasensis</name>
    <dbReference type="NCBI Taxonomy" id="66347"/>
    <lineage>
        <taxon>Bacteria</taxon>
        <taxon>Bacillati</taxon>
        <taxon>Bacillota</taxon>
        <taxon>Bacilli</taxon>
        <taxon>Bacillales</taxon>
        <taxon>Paenibacillaceae</taxon>
        <taxon>Paenibacillus</taxon>
    </lineage>
</organism>
<evidence type="ECO:0000313" key="4">
    <source>
        <dbReference type="EMBL" id="MUG67636.1"/>
    </source>
</evidence>
<evidence type="ECO:0000256" key="1">
    <source>
        <dbReference type="ARBA" id="ARBA00005278"/>
    </source>
</evidence>
<keyword evidence="2 3" id="KW-0472">Membrane</keyword>
<comment type="caution">
    <text evidence="4">The sequence shown here is derived from an EMBL/GenBank/DDBJ whole genome shotgun (WGS) entry which is preliminary data.</text>
</comment>
<dbReference type="PIRSF" id="PIRSF005690">
    <property type="entry name" value="GerBA"/>
    <property type="match status" value="1"/>
</dbReference>
<protein>
    <submittedName>
        <fullName evidence="4">Spore germination protein</fullName>
    </submittedName>
</protein>
<name>A0ABW9T7M1_9BACL</name>
<dbReference type="InterPro" id="IPR004995">
    <property type="entry name" value="Spore_Ger"/>
</dbReference>
<keyword evidence="3" id="KW-1133">Transmembrane helix</keyword>
<dbReference type="EMBL" id="WOAA01000016">
    <property type="protein sequence ID" value="MUG67636.1"/>
    <property type="molecule type" value="Genomic_DNA"/>
</dbReference>
<evidence type="ECO:0000256" key="2">
    <source>
        <dbReference type="ARBA" id="ARBA00023136"/>
    </source>
</evidence>
<dbReference type="Pfam" id="PF03323">
    <property type="entry name" value="GerA"/>
    <property type="match status" value="1"/>
</dbReference>
<evidence type="ECO:0000313" key="5">
    <source>
        <dbReference type="Proteomes" id="UP000435177"/>
    </source>
</evidence>
<dbReference type="InterPro" id="IPR050768">
    <property type="entry name" value="UPF0353/GerABKA_families"/>
</dbReference>
<comment type="similarity">
    <text evidence="1">Belongs to the GerABKA family.</text>
</comment>
<dbReference type="Proteomes" id="UP000435177">
    <property type="component" value="Unassembled WGS sequence"/>
</dbReference>
<accession>A0ABW9T7M1</accession>
<evidence type="ECO:0000256" key="3">
    <source>
        <dbReference type="SAM" id="Phobius"/>
    </source>
</evidence>
<proteinExistence type="inferred from homology"/>
<keyword evidence="5" id="KW-1185">Reference proteome</keyword>
<reference evidence="4 5" key="1">
    <citation type="submission" date="2019-11" db="EMBL/GenBank/DDBJ databases">
        <title>Draft genome sequences of five Paenibacillus species of dairy origin.</title>
        <authorList>
            <person name="Olajide A.M."/>
            <person name="Chen S."/>
            <person name="Lapointe G."/>
        </authorList>
    </citation>
    <scope>NUCLEOTIDE SEQUENCE [LARGE SCALE GENOMIC DNA]</scope>
    <source>
        <strain evidence="4 5">3CS1</strain>
    </source>
</reference>
<feature type="transmembrane region" description="Helical" evidence="3">
    <location>
        <begin position="394"/>
        <end position="413"/>
    </location>
</feature>